<dbReference type="GO" id="GO:0003723">
    <property type="term" value="F:RNA binding"/>
    <property type="evidence" value="ECO:0007669"/>
    <property type="project" value="InterPro"/>
</dbReference>
<evidence type="ECO:0000256" key="1">
    <source>
        <dbReference type="ARBA" id="ARBA00022722"/>
    </source>
</evidence>
<dbReference type="EMBL" id="RZYA01000005">
    <property type="protein sequence ID" value="RVU25423.1"/>
    <property type="molecule type" value="Genomic_DNA"/>
</dbReference>
<feature type="chain" id="PRO_5018536462" evidence="3">
    <location>
        <begin position="34"/>
        <end position="144"/>
    </location>
</feature>
<name>A0A3S2VIT8_9ACTN</name>
<organism evidence="4 5">
    <name type="scientific">Streptomyces antnestii</name>
    <dbReference type="NCBI Taxonomy" id="2494256"/>
    <lineage>
        <taxon>Bacteria</taxon>
        <taxon>Bacillati</taxon>
        <taxon>Actinomycetota</taxon>
        <taxon>Actinomycetes</taxon>
        <taxon>Kitasatosporales</taxon>
        <taxon>Streptomycetaceae</taxon>
        <taxon>Streptomyces</taxon>
    </lineage>
</organism>
<dbReference type="Pfam" id="PF00545">
    <property type="entry name" value="Ribonuclease"/>
    <property type="match status" value="1"/>
</dbReference>
<dbReference type="AlphaFoldDB" id="A0A3S2VIT8"/>
<evidence type="ECO:0000313" key="4">
    <source>
        <dbReference type="EMBL" id="RVU25423.1"/>
    </source>
</evidence>
<feature type="signal peptide" evidence="3">
    <location>
        <begin position="1"/>
        <end position="33"/>
    </location>
</feature>
<protein>
    <submittedName>
        <fullName evidence="4">Ribonuclease N</fullName>
    </submittedName>
</protein>
<dbReference type="RefSeq" id="WP_127828550.1">
    <property type="nucleotide sequence ID" value="NZ_RZYA01000005.1"/>
</dbReference>
<reference evidence="4 5" key="1">
    <citation type="submission" date="2019-01" db="EMBL/GenBank/DDBJ databases">
        <title>Genome sequences of Streptomyces and Rhizobium isolates collected from root and soil.</title>
        <authorList>
            <person name="Chhettri S."/>
            <person name="Sevigny J.L."/>
            <person name="Sen A."/>
            <person name="Ennis N."/>
            <person name="Tisa L."/>
        </authorList>
    </citation>
    <scope>NUCLEOTIDE SEQUENCE [LARGE SCALE GENOMIC DNA]</scope>
    <source>
        <strain evidence="4 5">San01</strain>
    </source>
</reference>
<dbReference type="GO" id="GO:0016787">
    <property type="term" value="F:hydrolase activity"/>
    <property type="evidence" value="ECO:0007669"/>
    <property type="project" value="UniProtKB-KW"/>
</dbReference>
<proteinExistence type="predicted"/>
<keyword evidence="2" id="KW-0378">Hydrolase</keyword>
<dbReference type="SUPFAM" id="SSF53933">
    <property type="entry name" value="Microbial ribonucleases"/>
    <property type="match status" value="1"/>
</dbReference>
<comment type="caution">
    <text evidence="4">The sequence shown here is derived from an EMBL/GenBank/DDBJ whole genome shotgun (WGS) entry which is preliminary data.</text>
</comment>
<dbReference type="Gene3D" id="3.10.450.30">
    <property type="entry name" value="Microbial ribonucleases"/>
    <property type="match status" value="1"/>
</dbReference>
<dbReference type="PROSITE" id="PS51257">
    <property type="entry name" value="PROKAR_LIPOPROTEIN"/>
    <property type="match status" value="1"/>
</dbReference>
<dbReference type="GO" id="GO:0004521">
    <property type="term" value="F:RNA endonuclease activity"/>
    <property type="evidence" value="ECO:0007669"/>
    <property type="project" value="InterPro"/>
</dbReference>
<keyword evidence="1" id="KW-0540">Nuclease</keyword>
<dbReference type="Proteomes" id="UP000283128">
    <property type="component" value="Unassembled WGS sequence"/>
</dbReference>
<evidence type="ECO:0000313" key="5">
    <source>
        <dbReference type="Proteomes" id="UP000283128"/>
    </source>
</evidence>
<sequence length="144" mass="15746">MLPRLLPRLPTTRLLGILLVALALLVTGCSAQATSTQGTSAGPTRSAPAWAHGMATVTESALPAEARTTLRLIDKGGPFPYAKDGSVFGNFERELPRQSRGYYHEYTVPTPGERDRGARRLVTGQGHETYYTDDHYQSFKAVLR</sequence>
<dbReference type="InterPro" id="IPR000026">
    <property type="entry name" value="N1-like"/>
</dbReference>
<gene>
    <name evidence="4" type="ORF">EOT10_14355</name>
</gene>
<dbReference type="InterPro" id="IPR016191">
    <property type="entry name" value="Ribonuclease/ribotoxin"/>
</dbReference>
<accession>A0A3S2VIT8</accession>
<keyword evidence="5" id="KW-1185">Reference proteome</keyword>
<keyword evidence="3" id="KW-0732">Signal</keyword>
<evidence type="ECO:0000256" key="3">
    <source>
        <dbReference type="SAM" id="SignalP"/>
    </source>
</evidence>
<evidence type="ECO:0000256" key="2">
    <source>
        <dbReference type="ARBA" id="ARBA00022801"/>
    </source>
</evidence>
<dbReference type="OrthoDB" id="5326845at2"/>